<gene>
    <name evidence="2" type="ORF">METZ01_LOCUS291392</name>
</gene>
<dbReference type="Pfam" id="PF08666">
    <property type="entry name" value="SAF"/>
    <property type="match status" value="1"/>
</dbReference>
<dbReference type="InterPro" id="IPR051690">
    <property type="entry name" value="PseI-like"/>
</dbReference>
<organism evidence="2">
    <name type="scientific">marine metagenome</name>
    <dbReference type="NCBI Taxonomy" id="408172"/>
    <lineage>
        <taxon>unclassified sequences</taxon>
        <taxon>metagenomes</taxon>
        <taxon>ecological metagenomes</taxon>
    </lineage>
</organism>
<feature type="domain" description="AFP-like" evidence="1">
    <location>
        <begin position="10"/>
        <end position="62"/>
    </location>
</feature>
<evidence type="ECO:0000313" key="2">
    <source>
        <dbReference type="EMBL" id="SVC38538.1"/>
    </source>
</evidence>
<dbReference type="PANTHER" id="PTHR42966">
    <property type="entry name" value="N-ACETYLNEURAMINATE SYNTHASE"/>
    <property type="match status" value="1"/>
</dbReference>
<dbReference type="InterPro" id="IPR006190">
    <property type="entry name" value="SAF_AFP_Neu5Ac"/>
</dbReference>
<evidence type="ECO:0000259" key="1">
    <source>
        <dbReference type="PROSITE" id="PS50844"/>
    </source>
</evidence>
<dbReference type="SUPFAM" id="SSF51269">
    <property type="entry name" value="AFP III-like domain"/>
    <property type="match status" value="1"/>
</dbReference>
<dbReference type="GO" id="GO:0047444">
    <property type="term" value="F:N-acylneuraminate-9-phosphate synthase activity"/>
    <property type="evidence" value="ECO:0007669"/>
    <property type="project" value="TreeGrafter"/>
</dbReference>
<dbReference type="InterPro" id="IPR036732">
    <property type="entry name" value="AFP_Neu5c_C_sf"/>
</dbReference>
<feature type="non-terminal residue" evidence="2">
    <location>
        <position position="1"/>
    </location>
</feature>
<dbReference type="PANTHER" id="PTHR42966:SF1">
    <property type="entry name" value="SIALIC ACID SYNTHASE"/>
    <property type="match status" value="1"/>
</dbReference>
<protein>
    <recommendedName>
        <fullName evidence="1">AFP-like domain-containing protein</fullName>
    </recommendedName>
</protein>
<dbReference type="CDD" id="cd11615">
    <property type="entry name" value="SAF_NeuB_like"/>
    <property type="match status" value="1"/>
</dbReference>
<dbReference type="PROSITE" id="PS50844">
    <property type="entry name" value="AFP_LIKE"/>
    <property type="match status" value="1"/>
</dbReference>
<dbReference type="InterPro" id="IPR013974">
    <property type="entry name" value="SAF"/>
</dbReference>
<name>A0A382LP83_9ZZZZ</name>
<dbReference type="InterPro" id="IPR057736">
    <property type="entry name" value="SAF_PseI/NeuA/NeuB"/>
</dbReference>
<dbReference type="AlphaFoldDB" id="A0A382LP83"/>
<reference evidence="2" key="1">
    <citation type="submission" date="2018-05" db="EMBL/GenBank/DDBJ databases">
        <authorList>
            <person name="Lanie J.A."/>
            <person name="Ng W.-L."/>
            <person name="Kazmierczak K.M."/>
            <person name="Andrzejewski T.M."/>
            <person name="Davidsen T.M."/>
            <person name="Wayne K.J."/>
            <person name="Tettelin H."/>
            <person name="Glass J.I."/>
            <person name="Rusch D."/>
            <person name="Podicherti R."/>
            <person name="Tsui H.-C.T."/>
            <person name="Winkler M.E."/>
        </authorList>
    </citation>
    <scope>NUCLEOTIDE SEQUENCE</scope>
</reference>
<proteinExistence type="predicted"/>
<accession>A0A382LP83</accession>
<sequence length="62" mass="6998">LVNKSVARKSIVAARNILKGEFFTKEHLALKRPGTGISPMKWDEIIETTAQRNFSKDEAIEI</sequence>
<dbReference type="Gene3D" id="3.90.1210.10">
    <property type="entry name" value="Antifreeze-like/N-acetylneuraminic acid synthase C-terminal domain"/>
    <property type="match status" value="1"/>
</dbReference>
<dbReference type="EMBL" id="UINC01088377">
    <property type="protein sequence ID" value="SVC38538.1"/>
    <property type="molecule type" value="Genomic_DNA"/>
</dbReference>